<evidence type="ECO:0000313" key="3">
    <source>
        <dbReference type="EMBL" id="CEJ89736.1"/>
    </source>
</evidence>
<name>A0A0A1SYC3_9HYPO</name>
<evidence type="ECO:0000256" key="2">
    <source>
        <dbReference type="SAM" id="Phobius"/>
    </source>
</evidence>
<evidence type="ECO:0000256" key="1">
    <source>
        <dbReference type="SAM" id="MobiDB-lite"/>
    </source>
</evidence>
<dbReference type="Proteomes" id="UP000039046">
    <property type="component" value="Unassembled WGS sequence"/>
</dbReference>
<proteinExistence type="predicted"/>
<protein>
    <submittedName>
        <fullName evidence="3">Uncharacterized protein</fullName>
    </submittedName>
</protein>
<feature type="region of interest" description="Disordered" evidence="1">
    <location>
        <begin position="234"/>
        <end position="254"/>
    </location>
</feature>
<keyword evidence="2" id="KW-1133">Transmembrane helix</keyword>
<gene>
    <name evidence="3" type="ORF">VHEMI05561</name>
</gene>
<accession>A0A0A1SYC3</accession>
<evidence type="ECO:0000313" key="4">
    <source>
        <dbReference type="Proteomes" id="UP000039046"/>
    </source>
</evidence>
<organism evidence="3 4">
    <name type="scientific">[Torrubiella] hemipterigena</name>
    <dbReference type="NCBI Taxonomy" id="1531966"/>
    <lineage>
        <taxon>Eukaryota</taxon>
        <taxon>Fungi</taxon>
        <taxon>Dikarya</taxon>
        <taxon>Ascomycota</taxon>
        <taxon>Pezizomycotina</taxon>
        <taxon>Sordariomycetes</taxon>
        <taxon>Hypocreomycetidae</taxon>
        <taxon>Hypocreales</taxon>
        <taxon>Clavicipitaceae</taxon>
        <taxon>Clavicipitaceae incertae sedis</taxon>
        <taxon>'Torrubiella' clade</taxon>
    </lineage>
</organism>
<keyword evidence="2" id="KW-0472">Membrane</keyword>
<dbReference type="AlphaFoldDB" id="A0A0A1SYC3"/>
<sequence>MSTSNPSSTPIQTAPPPSLITQFTQPSECVNLFHVVTEKASLETYINNSSRNLTTTILTSDSNDNRFSSCQPSGWDKAHFTFSPGLCASGWVYKELQATVLSTATISTAHCCAPDYNLQVKGPEYNGVLQCKKIKVEGSHYETHLHDAWVVKWQASDKLPISLPNLPTGYTVPSWQPGESAKLSPVDGYEPGNARDRIESLVVPTVIPIVVVLLIALGIAYCLVRQKRAKKQRREELALEEHAESKKESKTTES</sequence>
<dbReference type="HOGENOM" id="CLU_057906_0_0_1"/>
<keyword evidence="4" id="KW-1185">Reference proteome</keyword>
<dbReference type="EMBL" id="CDHN01000003">
    <property type="protein sequence ID" value="CEJ89736.1"/>
    <property type="molecule type" value="Genomic_DNA"/>
</dbReference>
<reference evidence="3 4" key="1">
    <citation type="journal article" date="2015" name="Genome Announc.">
        <title>Draft Genome Sequence and Gene Annotation of the Entomopathogenic Fungus Verticillium hemipterigenum.</title>
        <authorList>
            <person name="Horn F."/>
            <person name="Habel A."/>
            <person name="Scharf D.H."/>
            <person name="Dworschak J."/>
            <person name="Brakhage A.A."/>
            <person name="Guthke R."/>
            <person name="Hertweck C."/>
            <person name="Linde J."/>
        </authorList>
    </citation>
    <scope>NUCLEOTIDE SEQUENCE [LARGE SCALE GENOMIC DNA]</scope>
</reference>
<dbReference type="OrthoDB" id="4364105at2759"/>
<feature type="transmembrane region" description="Helical" evidence="2">
    <location>
        <begin position="201"/>
        <end position="224"/>
    </location>
</feature>
<keyword evidence="2" id="KW-0812">Transmembrane</keyword>